<accession>A0A2S4VZQ7</accession>
<evidence type="ECO:0000313" key="2">
    <source>
        <dbReference type="EMBL" id="POW15004.1"/>
    </source>
</evidence>
<evidence type="ECO:0000256" key="1">
    <source>
        <dbReference type="SAM" id="SignalP"/>
    </source>
</evidence>
<dbReference type="EMBL" id="PKSL01000015">
    <property type="protein sequence ID" value="POW15004.1"/>
    <property type="molecule type" value="Genomic_DNA"/>
</dbReference>
<reference evidence="2" key="1">
    <citation type="submission" date="2017-12" db="EMBL/GenBank/DDBJ databases">
        <title>Gene loss provides genomic basis for host adaptation in cereal stripe rust fungi.</title>
        <authorList>
            <person name="Xia C."/>
        </authorList>
    </citation>
    <scope>NUCLEOTIDE SEQUENCE [LARGE SCALE GENOMIC DNA]</scope>
    <source>
        <strain evidence="2">93-210</strain>
    </source>
</reference>
<keyword evidence="3" id="KW-1185">Reference proteome</keyword>
<gene>
    <name evidence="2" type="ORF">PSTT_02481</name>
</gene>
<dbReference type="Proteomes" id="UP000239156">
    <property type="component" value="Unassembled WGS sequence"/>
</dbReference>
<evidence type="ECO:0000313" key="3">
    <source>
        <dbReference type="Proteomes" id="UP000239156"/>
    </source>
</evidence>
<name>A0A2S4VZQ7_9BASI</name>
<proteinExistence type="predicted"/>
<comment type="caution">
    <text evidence="2">The sequence shown here is derived from an EMBL/GenBank/DDBJ whole genome shotgun (WGS) entry which is preliminary data.</text>
</comment>
<dbReference type="VEuPathDB" id="FungiDB:PSTT_02481"/>
<protein>
    <submittedName>
        <fullName evidence="2">Uncharacterized protein</fullName>
    </submittedName>
</protein>
<sequence>SLDIRMFSKLLLFPSVISMMVSGSLAIYCYSGTVVDKEECHGAIAQIVYQEDGTLGTASKYFGYVFGNCSINLLNPINVSPTKKQVHDGYNKILNFCKPRAGTGDLLNDTTIHLNIGNRGFGPFAPYESDFPVHKETCGLNKKAPAINKEDCVQAYNSIPLSAKGTFLTDGKIATEAVEKTHGTCTINIYSSDGSILIGTSEHVRPVFGKLLDKCNDVSGVVSIKEGIQGQNGRLFVKFRNSLPCGDGEPNTQRPRPDSPRLFRDILLFRTCCGQGAMPQSLNETAISQIVYQDDGTLGTASQYFGYISGNCSIILLNPNGASPTKKQIRDGYNKILNYCKPLAGTSDLMNDTTITLNIGNRGLTSFAPSMWTQQNAPAIVKEDCLKYGHSTREKRSDCLLAWIILIRAYDSIALSGKGTFLTDGKIATHLIKKTYGTCTIYIYSSDGSILIATSEHIRPTFRKLVEVCNSESGVVSLKGGIQGQNGRLVMSTRNRTPCGAGEPNTQVCH</sequence>
<feature type="chain" id="PRO_5015759913" evidence="1">
    <location>
        <begin position="27"/>
        <end position="510"/>
    </location>
</feature>
<organism evidence="2 3">
    <name type="scientific">Puccinia striiformis</name>
    <dbReference type="NCBI Taxonomy" id="27350"/>
    <lineage>
        <taxon>Eukaryota</taxon>
        <taxon>Fungi</taxon>
        <taxon>Dikarya</taxon>
        <taxon>Basidiomycota</taxon>
        <taxon>Pucciniomycotina</taxon>
        <taxon>Pucciniomycetes</taxon>
        <taxon>Pucciniales</taxon>
        <taxon>Pucciniaceae</taxon>
        <taxon>Puccinia</taxon>
    </lineage>
</organism>
<dbReference type="VEuPathDB" id="FungiDB:PSHT_00350"/>
<feature type="non-terminal residue" evidence="2">
    <location>
        <position position="1"/>
    </location>
</feature>
<dbReference type="AlphaFoldDB" id="A0A2S4VZQ7"/>
<feature type="signal peptide" evidence="1">
    <location>
        <begin position="1"/>
        <end position="26"/>
    </location>
</feature>
<keyword evidence="1" id="KW-0732">Signal</keyword>